<dbReference type="Gene3D" id="1.10.620.20">
    <property type="entry name" value="Ribonucleotide Reductase, subunit A"/>
    <property type="match status" value="1"/>
</dbReference>
<keyword evidence="5" id="KW-1185">Reference proteome</keyword>
<dbReference type="Proteomes" id="UP000545493">
    <property type="component" value="Unassembled WGS sequence"/>
</dbReference>
<name>A0A7X5UTS2_9PSEU</name>
<dbReference type="RefSeq" id="WP_167174680.1">
    <property type="nucleotide sequence ID" value="NZ_JAAOYM010000001.1"/>
</dbReference>
<proteinExistence type="predicted"/>
<reference evidence="4 5" key="1">
    <citation type="submission" date="2020-03" db="EMBL/GenBank/DDBJ databases">
        <title>Sequencing the genomes of 1000 actinobacteria strains.</title>
        <authorList>
            <person name="Klenk H.-P."/>
        </authorList>
    </citation>
    <scope>NUCLEOTIDE SEQUENCE [LARGE SCALE GENOMIC DNA]</scope>
    <source>
        <strain evidence="4 5">DSM 45685</strain>
    </source>
</reference>
<dbReference type="InterPro" id="IPR012348">
    <property type="entry name" value="RNR-like"/>
</dbReference>
<dbReference type="InterPro" id="IPR003777">
    <property type="entry name" value="XdhC_CoxI"/>
</dbReference>
<dbReference type="Gene3D" id="3.40.50.720">
    <property type="entry name" value="NAD(P)-binding Rossmann-like Domain"/>
    <property type="match status" value="1"/>
</dbReference>
<dbReference type="Pfam" id="PF13478">
    <property type="entry name" value="XdhC_C"/>
    <property type="match status" value="1"/>
</dbReference>
<dbReference type="InterPro" id="IPR007029">
    <property type="entry name" value="YHS_dom"/>
</dbReference>
<feature type="domain" description="YHS" evidence="2">
    <location>
        <begin position="253"/>
        <end position="298"/>
    </location>
</feature>
<feature type="domain" description="XdhC Rossmann" evidence="3">
    <location>
        <begin position="121"/>
        <end position="231"/>
    </location>
</feature>
<dbReference type="InterPro" id="IPR052698">
    <property type="entry name" value="MoCofactor_Util/Proc"/>
</dbReference>
<organism evidence="4 5">
    <name type="scientific">Saccharomonospora amisosensis</name>
    <dbReference type="NCBI Taxonomy" id="1128677"/>
    <lineage>
        <taxon>Bacteria</taxon>
        <taxon>Bacillati</taxon>
        <taxon>Actinomycetota</taxon>
        <taxon>Actinomycetes</taxon>
        <taxon>Pseudonocardiales</taxon>
        <taxon>Pseudonocardiaceae</taxon>
        <taxon>Saccharomonospora</taxon>
    </lineage>
</organism>
<evidence type="ECO:0000259" key="3">
    <source>
        <dbReference type="Pfam" id="PF13478"/>
    </source>
</evidence>
<dbReference type="AlphaFoldDB" id="A0A7X5UTS2"/>
<feature type="domain" description="XdhC- CoxI" evidence="1">
    <location>
        <begin position="15"/>
        <end position="80"/>
    </location>
</feature>
<accession>A0A7X5UTS2</accession>
<dbReference type="Pfam" id="PF02625">
    <property type="entry name" value="XdhC_CoxI"/>
    <property type="match status" value="1"/>
</dbReference>
<sequence>MREAPRLLAHAESLRAQRTPFVLATVVRAQRPTSARPGDRALVLADGTIEGFVGGTCAESTVRVAGMRSLTSGESTLLRITPEAEGETAGEGVLTVGNPCLSGGTLEIFLEPQLPSLLVEVFGAAPIARALEEVGAALGYDVRRNSDTLPSLPTDTAAVVVASHGRDEEEVLRAALRAGVDYIGLIASPRRGRAVLAALDEPDAGRVHTPAGLDIGARTPEEVALSVYAQLLAERPRTSTGEPEVSAGVAEATDPVCGMSVAITATTPQAVQDGTRYYFCGPGCGQAFADDPSRYLQTLPG</sequence>
<evidence type="ECO:0000313" key="4">
    <source>
        <dbReference type="EMBL" id="NIJ14104.1"/>
    </source>
</evidence>
<dbReference type="EMBL" id="JAAOYM010000001">
    <property type="protein sequence ID" value="NIJ14104.1"/>
    <property type="molecule type" value="Genomic_DNA"/>
</dbReference>
<evidence type="ECO:0000313" key="5">
    <source>
        <dbReference type="Proteomes" id="UP000545493"/>
    </source>
</evidence>
<evidence type="ECO:0000259" key="2">
    <source>
        <dbReference type="Pfam" id="PF04945"/>
    </source>
</evidence>
<gene>
    <name evidence="4" type="ORF">FHU38_004448</name>
</gene>
<dbReference type="InterPro" id="IPR027051">
    <property type="entry name" value="XdhC_Rossmann_dom"/>
</dbReference>
<dbReference type="PANTHER" id="PTHR30388">
    <property type="entry name" value="ALDEHYDE OXIDOREDUCTASE MOLYBDENUM COFACTOR ASSEMBLY PROTEIN"/>
    <property type="match status" value="1"/>
</dbReference>
<dbReference type="Pfam" id="PF04945">
    <property type="entry name" value="YHS"/>
    <property type="match status" value="1"/>
</dbReference>
<evidence type="ECO:0000259" key="1">
    <source>
        <dbReference type="Pfam" id="PF02625"/>
    </source>
</evidence>
<dbReference type="PANTHER" id="PTHR30388:SF4">
    <property type="entry name" value="MOLYBDENUM COFACTOR INSERTION CHAPERONE PAOD"/>
    <property type="match status" value="1"/>
</dbReference>
<protein>
    <submittedName>
        <fullName evidence="4">Xanthine dehydrogenase accessory factor</fullName>
    </submittedName>
</protein>
<dbReference type="GO" id="GO:0016491">
    <property type="term" value="F:oxidoreductase activity"/>
    <property type="evidence" value="ECO:0007669"/>
    <property type="project" value="InterPro"/>
</dbReference>
<comment type="caution">
    <text evidence="4">The sequence shown here is derived from an EMBL/GenBank/DDBJ whole genome shotgun (WGS) entry which is preliminary data.</text>
</comment>